<dbReference type="PROSITE" id="PS51257">
    <property type="entry name" value="PROKAR_LIPOPROTEIN"/>
    <property type="match status" value="1"/>
</dbReference>
<dbReference type="Pfam" id="PF13416">
    <property type="entry name" value="SBP_bac_8"/>
    <property type="match status" value="1"/>
</dbReference>
<evidence type="ECO:0000313" key="7">
    <source>
        <dbReference type="EMBL" id="MBB6635051.1"/>
    </source>
</evidence>
<dbReference type="InterPro" id="IPR006059">
    <property type="entry name" value="SBP"/>
</dbReference>
<gene>
    <name evidence="7" type="ORF">H7B67_13095</name>
</gene>
<keyword evidence="8" id="KW-1185">Reference proteome</keyword>
<dbReference type="RefSeq" id="WP_185120265.1">
    <property type="nucleotide sequence ID" value="NZ_JACJVQ010000008.1"/>
</dbReference>
<feature type="signal peptide" evidence="6">
    <location>
        <begin position="1"/>
        <end position="21"/>
    </location>
</feature>
<comment type="caution">
    <text evidence="7">The sequence shown here is derived from an EMBL/GenBank/DDBJ whole genome shotgun (WGS) entry which is preliminary data.</text>
</comment>
<proteinExistence type="predicted"/>
<evidence type="ECO:0000313" key="8">
    <source>
        <dbReference type="Proteomes" id="UP000535838"/>
    </source>
</evidence>
<accession>A0A841T1U4</accession>
<evidence type="ECO:0000256" key="4">
    <source>
        <dbReference type="ARBA" id="ARBA00023139"/>
    </source>
</evidence>
<reference evidence="7 8" key="1">
    <citation type="submission" date="2020-08" db="EMBL/GenBank/DDBJ databases">
        <title>Cohnella phylogeny.</title>
        <authorList>
            <person name="Dunlap C."/>
        </authorList>
    </citation>
    <scope>NUCLEOTIDE SEQUENCE [LARGE SCALE GENOMIC DNA]</scope>
    <source>
        <strain evidence="7 8">DSM 25241</strain>
    </source>
</reference>
<keyword evidence="2 6" id="KW-0732">Signal</keyword>
<keyword evidence="4" id="KW-0564">Palmitate</keyword>
<evidence type="ECO:0000256" key="2">
    <source>
        <dbReference type="ARBA" id="ARBA00022729"/>
    </source>
</evidence>
<evidence type="ECO:0000256" key="6">
    <source>
        <dbReference type="SAM" id="SignalP"/>
    </source>
</evidence>
<name>A0A841T1U4_9BACL</name>
<dbReference type="EMBL" id="JACJVQ010000008">
    <property type="protein sequence ID" value="MBB6635051.1"/>
    <property type="molecule type" value="Genomic_DNA"/>
</dbReference>
<dbReference type="Gene3D" id="3.40.190.10">
    <property type="entry name" value="Periplasmic binding protein-like II"/>
    <property type="match status" value="2"/>
</dbReference>
<dbReference type="InterPro" id="IPR050490">
    <property type="entry name" value="Bact_solute-bd_prot1"/>
</dbReference>
<dbReference type="Proteomes" id="UP000535838">
    <property type="component" value="Unassembled WGS sequence"/>
</dbReference>
<dbReference type="PANTHER" id="PTHR43649:SF33">
    <property type="entry name" value="POLYGALACTURONAN_RHAMNOGALACTURONAN-BINDING PROTEIN YTCQ"/>
    <property type="match status" value="1"/>
</dbReference>
<evidence type="ECO:0000256" key="5">
    <source>
        <dbReference type="ARBA" id="ARBA00023288"/>
    </source>
</evidence>
<keyword evidence="5" id="KW-0449">Lipoprotein</keyword>
<sequence>MNQRWKRTLLPFLAAATIAVAGCGSNEKEANPSQSNRPEEKAQAPVEITVLAPTYGESTPSDIERIQKLNEKLNVKMNITFAPSNNYQDKLNAVLATNDLADITVVWDPSNHAWANAIAQGAFWDLTPYIKDYPNLSQIPESIYNVTAINGKLFGIPRVRPTDGHEAIIIRKDWLDKLGLPVPQTTEEFTEVLEAFTKNDPDNNGKADTYGIGASGSPIPQTYLLSMFNGPFGFAPMFGFVKDDSGRLTPRIASQETRDALSYWQAQYKAGYFAPDFPVMKGTQPFDLFIQNKVGMVITNINQVIGPPDWQTELRKSVPDAVVQAIELPAAADGKRYYEKASGSFGILMINKKVPEEKLKKILEVMDYTSTQEGFLLVASGIEGKDYEVPNPKLPLVTKPSEAAAALNSQHNQWIPGYFNKYLRAESGLWSDEMNDYSHQLVDSIEKQSVLDLSLGITSVTWNEQNADWSKKINDMIVNVIIGKNTVEDWDQLIRKLQSEPAWDKIVQEVNESYSSRNNQ</sequence>
<evidence type="ECO:0000256" key="3">
    <source>
        <dbReference type="ARBA" id="ARBA00023136"/>
    </source>
</evidence>
<protein>
    <submittedName>
        <fullName evidence="7">Extracellular solute-binding protein</fullName>
    </submittedName>
</protein>
<feature type="chain" id="PRO_5038635129" evidence="6">
    <location>
        <begin position="22"/>
        <end position="520"/>
    </location>
</feature>
<evidence type="ECO:0000256" key="1">
    <source>
        <dbReference type="ARBA" id="ARBA00022475"/>
    </source>
</evidence>
<dbReference type="AlphaFoldDB" id="A0A841T1U4"/>
<dbReference type="PANTHER" id="PTHR43649">
    <property type="entry name" value="ARABINOSE-BINDING PROTEIN-RELATED"/>
    <property type="match status" value="1"/>
</dbReference>
<keyword evidence="1" id="KW-1003">Cell membrane</keyword>
<keyword evidence="3" id="KW-0472">Membrane</keyword>
<dbReference type="SUPFAM" id="SSF53850">
    <property type="entry name" value="Periplasmic binding protein-like II"/>
    <property type="match status" value="1"/>
</dbReference>
<organism evidence="7 8">
    <name type="scientific">Cohnella thailandensis</name>
    <dbReference type="NCBI Taxonomy" id="557557"/>
    <lineage>
        <taxon>Bacteria</taxon>
        <taxon>Bacillati</taxon>
        <taxon>Bacillota</taxon>
        <taxon>Bacilli</taxon>
        <taxon>Bacillales</taxon>
        <taxon>Paenibacillaceae</taxon>
        <taxon>Cohnella</taxon>
    </lineage>
</organism>